<protein>
    <submittedName>
        <fullName evidence="2">Uncharacterized protein</fullName>
    </submittedName>
</protein>
<gene>
    <name evidence="2" type="ORF">FIBRA_09254</name>
</gene>
<proteinExistence type="predicted"/>
<feature type="region of interest" description="Disordered" evidence="1">
    <location>
        <begin position="227"/>
        <end position="274"/>
    </location>
</feature>
<evidence type="ECO:0000313" key="3">
    <source>
        <dbReference type="Proteomes" id="UP000006352"/>
    </source>
</evidence>
<dbReference type="RefSeq" id="XP_012176961.1">
    <property type="nucleotide sequence ID" value="XM_012321571.1"/>
</dbReference>
<organism evidence="2 3">
    <name type="scientific">Fibroporia radiculosa</name>
    <dbReference type="NCBI Taxonomy" id="599839"/>
    <lineage>
        <taxon>Eukaryota</taxon>
        <taxon>Fungi</taxon>
        <taxon>Dikarya</taxon>
        <taxon>Basidiomycota</taxon>
        <taxon>Agaricomycotina</taxon>
        <taxon>Agaricomycetes</taxon>
        <taxon>Polyporales</taxon>
        <taxon>Fibroporiaceae</taxon>
        <taxon>Fibroporia</taxon>
    </lineage>
</organism>
<dbReference type="GeneID" id="24101840"/>
<sequence>MAHTLVSLHASQFAQDLQEAHTPSPSSFPFFGTPTEQLQFVEGHLATLAAGGLNRPAEEELFREYIGLAETLRESIRLGEQDSEVAEEVQASESPIPSSPRQPIPTQWFLRRIADSPDLIEISRSQYKEEELWRRVGGPEAEFILAAVQHNLISGVVERAQTEESGGDPNDFDLSAAPAISLFANEIARSAAPPYSPPPPAYIPAPPTYEDNRLHPDFLGLAEGLEETREQEEDSLEYVESTGEIAEEPIASSAVISSESSTFPSLAAKQEDDS</sequence>
<dbReference type="InParanoid" id="J7RVM1"/>
<evidence type="ECO:0000256" key="1">
    <source>
        <dbReference type="SAM" id="MobiDB-lite"/>
    </source>
</evidence>
<evidence type="ECO:0000313" key="2">
    <source>
        <dbReference type="EMBL" id="CCM06940.1"/>
    </source>
</evidence>
<keyword evidence="3" id="KW-1185">Reference proteome</keyword>
<dbReference type="Proteomes" id="UP000006352">
    <property type="component" value="Unassembled WGS sequence"/>
</dbReference>
<dbReference type="HOGENOM" id="CLU_087658_0_0_1"/>
<dbReference type="AlphaFoldDB" id="J7RVM1"/>
<name>J7RVM1_9APHY</name>
<reference evidence="2 3" key="1">
    <citation type="journal article" date="2012" name="Appl. Environ. Microbiol.">
        <title>Short-read sequencing for genomic analysis of the brown rot fungus Fibroporia radiculosa.</title>
        <authorList>
            <person name="Tang J.D."/>
            <person name="Perkins A.D."/>
            <person name="Sonstegard T.S."/>
            <person name="Schroeder S.G."/>
            <person name="Burgess S.C."/>
            <person name="Diehl S.V."/>
        </authorList>
    </citation>
    <scope>NUCLEOTIDE SEQUENCE [LARGE SCALE GENOMIC DNA]</scope>
    <source>
        <strain evidence="2 3">TFFH 294</strain>
    </source>
</reference>
<feature type="compositionally biased region" description="Low complexity" evidence="1">
    <location>
        <begin position="248"/>
        <end position="261"/>
    </location>
</feature>
<accession>J7RVM1</accession>
<dbReference type="EMBL" id="HE797578">
    <property type="protein sequence ID" value="CCM06940.1"/>
    <property type="molecule type" value="Genomic_DNA"/>
</dbReference>